<proteinExistence type="predicted"/>
<accession>A0A835LVZ7</accession>
<reference evidence="1 2" key="1">
    <citation type="submission" date="2020-10" db="EMBL/GenBank/DDBJ databases">
        <title>The Coptis chinensis genome and diversification of protoberbering-type alkaloids.</title>
        <authorList>
            <person name="Wang B."/>
            <person name="Shu S."/>
            <person name="Song C."/>
            <person name="Liu Y."/>
        </authorList>
    </citation>
    <scope>NUCLEOTIDE SEQUENCE [LARGE SCALE GENOMIC DNA]</scope>
    <source>
        <strain evidence="1">HL-2020</strain>
        <tissue evidence="1">Leaf</tissue>
    </source>
</reference>
<dbReference type="AlphaFoldDB" id="A0A835LVZ7"/>
<evidence type="ECO:0000313" key="1">
    <source>
        <dbReference type="EMBL" id="KAF9607042.1"/>
    </source>
</evidence>
<name>A0A835LVZ7_9MAGN</name>
<evidence type="ECO:0000313" key="2">
    <source>
        <dbReference type="Proteomes" id="UP000631114"/>
    </source>
</evidence>
<organism evidence="1 2">
    <name type="scientific">Coptis chinensis</name>
    <dbReference type="NCBI Taxonomy" id="261450"/>
    <lineage>
        <taxon>Eukaryota</taxon>
        <taxon>Viridiplantae</taxon>
        <taxon>Streptophyta</taxon>
        <taxon>Embryophyta</taxon>
        <taxon>Tracheophyta</taxon>
        <taxon>Spermatophyta</taxon>
        <taxon>Magnoliopsida</taxon>
        <taxon>Ranunculales</taxon>
        <taxon>Ranunculaceae</taxon>
        <taxon>Coptidoideae</taxon>
        <taxon>Coptis</taxon>
    </lineage>
</organism>
<dbReference type="EMBL" id="JADFTS010000005">
    <property type="protein sequence ID" value="KAF9607042.1"/>
    <property type="molecule type" value="Genomic_DNA"/>
</dbReference>
<keyword evidence="2" id="KW-1185">Reference proteome</keyword>
<comment type="caution">
    <text evidence="1">The sequence shown here is derived from an EMBL/GenBank/DDBJ whole genome shotgun (WGS) entry which is preliminary data.</text>
</comment>
<dbReference type="Proteomes" id="UP000631114">
    <property type="component" value="Unassembled WGS sequence"/>
</dbReference>
<gene>
    <name evidence="1" type="ORF">IFM89_030815</name>
</gene>
<protein>
    <submittedName>
        <fullName evidence="1">Uncharacterized protein</fullName>
    </submittedName>
</protein>
<sequence>MNNKTNLPNADIAKKGGATQVEIAENALNGSSDASNKRISFAEKVKANASMEIDIAVLPIPGMKAGISGDKFSQSVPIPTPISTGTGDTLPENMVGLEAGDAQTQEARTDHVDAIPQVGVAENIAIDDVALLPLAVEMQPLHPLNAT</sequence>